<evidence type="ECO:0000313" key="11">
    <source>
        <dbReference type="Proteomes" id="UP001438707"/>
    </source>
</evidence>
<evidence type="ECO:0000256" key="8">
    <source>
        <dbReference type="ARBA" id="ARBA00066831"/>
    </source>
</evidence>
<keyword evidence="5" id="KW-0560">Oxidoreductase</keyword>
<evidence type="ECO:0000256" key="6">
    <source>
        <dbReference type="ARBA" id="ARBA00023453"/>
    </source>
</evidence>
<name>A0AAW1QUN2_9CHLO</name>
<dbReference type="CDD" id="cd02440">
    <property type="entry name" value="AdoMet_MTases"/>
    <property type="match status" value="1"/>
</dbReference>
<evidence type="ECO:0000256" key="5">
    <source>
        <dbReference type="ARBA" id="ARBA00023002"/>
    </source>
</evidence>
<dbReference type="Pfam" id="PF13561">
    <property type="entry name" value="adh_short_C2"/>
    <property type="match status" value="1"/>
</dbReference>
<gene>
    <name evidence="10" type="ORF">WJX74_002898</name>
</gene>
<dbReference type="PROSITE" id="PS51682">
    <property type="entry name" value="SAM_OMT_I"/>
    <property type="match status" value="1"/>
</dbReference>
<dbReference type="EC" id="1.1.1.250" evidence="8"/>
<dbReference type="Proteomes" id="UP001438707">
    <property type="component" value="Unassembled WGS sequence"/>
</dbReference>
<reference evidence="10 11" key="1">
    <citation type="journal article" date="2024" name="Nat. Commun.">
        <title>Phylogenomics reveals the evolutionary origins of lichenization in chlorophyte algae.</title>
        <authorList>
            <person name="Puginier C."/>
            <person name="Libourel C."/>
            <person name="Otte J."/>
            <person name="Skaloud P."/>
            <person name="Haon M."/>
            <person name="Grisel S."/>
            <person name="Petersen M."/>
            <person name="Berrin J.G."/>
            <person name="Delaux P.M."/>
            <person name="Dal Grande F."/>
            <person name="Keller J."/>
        </authorList>
    </citation>
    <scope>NUCLEOTIDE SEQUENCE [LARGE SCALE GENOMIC DNA]</scope>
    <source>
        <strain evidence="10 11">SAG 2145</strain>
    </source>
</reference>
<dbReference type="PRINTS" id="PR00081">
    <property type="entry name" value="GDHRDH"/>
</dbReference>
<dbReference type="InterPro" id="IPR029063">
    <property type="entry name" value="SAM-dependent_MTases_sf"/>
</dbReference>
<keyword evidence="11" id="KW-1185">Reference proteome</keyword>
<keyword evidence="2" id="KW-0489">Methyltransferase</keyword>
<keyword evidence="3" id="KW-0808">Transferase</keyword>
<evidence type="ECO:0000313" key="10">
    <source>
        <dbReference type="EMBL" id="KAK9825243.1"/>
    </source>
</evidence>
<evidence type="ECO:0000256" key="2">
    <source>
        <dbReference type="ARBA" id="ARBA00022603"/>
    </source>
</evidence>
<dbReference type="EMBL" id="JALJOS010000025">
    <property type="protein sequence ID" value="KAK9825243.1"/>
    <property type="molecule type" value="Genomic_DNA"/>
</dbReference>
<dbReference type="GO" id="GO:0008171">
    <property type="term" value="F:O-methyltransferase activity"/>
    <property type="evidence" value="ECO:0007669"/>
    <property type="project" value="InterPro"/>
</dbReference>
<dbReference type="GO" id="GO:0005975">
    <property type="term" value="P:carbohydrate metabolic process"/>
    <property type="evidence" value="ECO:0007669"/>
    <property type="project" value="UniProtKB-ARBA"/>
</dbReference>
<dbReference type="Gene3D" id="3.40.50.720">
    <property type="entry name" value="NAD(P)-binding Rossmann-like Domain"/>
    <property type="match status" value="1"/>
</dbReference>
<dbReference type="PANTHER" id="PTHR42760">
    <property type="entry name" value="SHORT-CHAIN DEHYDROGENASES/REDUCTASES FAMILY MEMBER"/>
    <property type="match status" value="1"/>
</dbReference>
<sequence>MPAKFSHNGPADTPVECITDLLTRALESSEVTQKDEYIKKALAISSGLDEYTDAVSTVPSSGCAALIKESFHHDWKKAHESGGAKYEHPTQACAGQLEGNFFKSLVSIAGAKEVLEVGMFTGTTALAIAEALPEDGKVTCLEIDPYLEGFVRPHFQKAGLENKLDIHIGDAASSLEKLAKSGKTFDVIFVDADKPSYKKYYDLIFKHNLLALGGVLAVDNTIFKGESYSGQPGESGKAIRAFNEAVVADPNINVVVLPVRDGISLITRKQNATSDRYSLTGQVAMVTGGAQGLGLSFAEALGEAGASVAIVDINGKKAEAAAAHLQKKGIRSIALQADVTNPDDCTRMVTSTVEQLGALDIALNNAGINASSPAEETSEKEWSSTFSVNTHGVFYGCQAEARHMLSVGRGKIINTGSMASLPGYVPNPQKQAAYNASKAAVVKLTQSLAVEWGARGVNVNSISPGIVETDLIKESKELQPLVEGWISRIPAGRLCYVDDLKAGMVFLASRGSDYLMGHNLVIDGGQNLL</sequence>
<dbReference type="PANTHER" id="PTHR42760:SF115">
    <property type="entry name" value="3-OXOACYL-[ACYL-CARRIER-PROTEIN] REDUCTASE FABG"/>
    <property type="match status" value="1"/>
</dbReference>
<dbReference type="PRINTS" id="PR00080">
    <property type="entry name" value="SDRFAMILY"/>
</dbReference>
<organism evidence="10 11">
    <name type="scientific">Apatococcus lobatus</name>
    <dbReference type="NCBI Taxonomy" id="904363"/>
    <lineage>
        <taxon>Eukaryota</taxon>
        <taxon>Viridiplantae</taxon>
        <taxon>Chlorophyta</taxon>
        <taxon>core chlorophytes</taxon>
        <taxon>Trebouxiophyceae</taxon>
        <taxon>Chlorellales</taxon>
        <taxon>Chlorellaceae</taxon>
        <taxon>Apatococcus</taxon>
    </lineage>
</organism>
<comment type="caution">
    <text evidence="10">The sequence shown here is derived from an EMBL/GenBank/DDBJ whole genome shotgun (WGS) entry which is preliminary data.</text>
</comment>
<accession>A0AAW1QUN2</accession>
<dbReference type="Gene3D" id="3.40.50.150">
    <property type="entry name" value="Vaccinia Virus protein VP39"/>
    <property type="match status" value="1"/>
</dbReference>
<evidence type="ECO:0000256" key="7">
    <source>
        <dbReference type="ARBA" id="ARBA00060719"/>
    </source>
</evidence>
<protein>
    <recommendedName>
        <fullName evidence="9">D-arabinitol 2-dehydrogenase [ribulose-forming]</fullName>
        <ecNumber evidence="8">1.1.1.250</ecNumber>
    </recommendedName>
</protein>
<evidence type="ECO:0000256" key="3">
    <source>
        <dbReference type="ARBA" id="ARBA00022679"/>
    </source>
</evidence>
<dbReference type="FunFam" id="3.40.50.720:FF:000240">
    <property type="entry name" value="SDR family oxidoreductase"/>
    <property type="match status" value="1"/>
</dbReference>
<comment type="similarity">
    <text evidence="1">Belongs to the short-chain dehydrogenases/reductases (SDR) family.</text>
</comment>
<comment type="similarity">
    <text evidence="6">Belongs to the class I-like SAM-binding methyltransferase superfamily. Cation-dependent O-methyltransferase family.</text>
</comment>
<keyword evidence="4" id="KW-0949">S-adenosyl-L-methionine</keyword>
<dbReference type="SUPFAM" id="SSF53335">
    <property type="entry name" value="S-adenosyl-L-methionine-dependent methyltransferases"/>
    <property type="match status" value="1"/>
</dbReference>
<comment type="pathway">
    <text evidence="7">Carbohydrate metabolism; D-arabinitol metabolism.</text>
</comment>
<dbReference type="InterPro" id="IPR002347">
    <property type="entry name" value="SDR_fam"/>
</dbReference>
<dbReference type="SUPFAM" id="SSF51735">
    <property type="entry name" value="NAD(P)-binding Rossmann-fold domains"/>
    <property type="match status" value="1"/>
</dbReference>
<proteinExistence type="inferred from homology"/>
<evidence type="ECO:0000256" key="4">
    <source>
        <dbReference type="ARBA" id="ARBA00022691"/>
    </source>
</evidence>
<dbReference type="GO" id="GO:0032259">
    <property type="term" value="P:methylation"/>
    <property type="evidence" value="ECO:0007669"/>
    <property type="project" value="UniProtKB-KW"/>
</dbReference>
<evidence type="ECO:0000256" key="1">
    <source>
        <dbReference type="ARBA" id="ARBA00006484"/>
    </source>
</evidence>
<dbReference type="Pfam" id="PF01596">
    <property type="entry name" value="Methyltransf_3"/>
    <property type="match status" value="1"/>
</dbReference>
<dbReference type="GO" id="GO:0047038">
    <property type="term" value="F:D-arabinitol 2-dehydrogenase activity"/>
    <property type="evidence" value="ECO:0007669"/>
    <property type="project" value="UniProtKB-EC"/>
</dbReference>
<dbReference type="AlphaFoldDB" id="A0AAW1QUN2"/>
<dbReference type="InterPro" id="IPR002935">
    <property type="entry name" value="SAM_O-MeTrfase"/>
</dbReference>
<evidence type="ECO:0000256" key="9">
    <source>
        <dbReference type="ARBA" id="ARBA00070881"/>
    </source>
</evidence>
<dbReference type="InterPro" id="IPR036291">
    <property type="entry name" value="NAD(P)-bd_dom_sf"/>
</dbReference>